<evidence type="ECO:0000256" key="7">
    <source>
        <dbReference type="ARBA" id="ARBA00023136"/>
    </source>
</evidence>
<dbReference type="EMBL" id="HBIR01055630">
    <property type="protein sequence ID" value="CAE0592562.1"/>
    <property type="molecule type" value="Transcribed_RNA"/>
</dbReference>
<dbReference type="Gene3D" id="1.50.40.10">
    <property type="entry name" value="Mitochondrial carrier domain"/>
    <property type="match status" value="1"/>
</dbReference>
<evidence type="ECO:0000256" key="2">
    <source>
        <dbReference type="ARBA" id="ARBA00006375"/>
    </source>
</evidence>
<organism evidence="10">
    <name type="scientific">Emiliania huxleyi</name>
    <name type="common">Coccolithophore</name>
    <name type="synonym">Pontosphaera huxleyi</name>
    <dbReference type="NCBI Taxonomy" id="2903"/>
    <lineage>
        <taxon>Eukaryota</taxon>
        <taxon>Haptista</taxon>
        <taxon>Haptophyta</taxon>
        <taxon>Prymnesiophyceae</taxon>
        <taxon>Isochrysidales</taxon>
        <taxon>Noelaerhabdaceae</taxon>
        <taxon>Emiliania</taxon>
    </lineage>
</organism>
<dbReference type="PANTHER" id="PTHR45618">
    <property type="entry name" value="MITOCHONDRIAL DICARBOXYLATE CARRIER-RELATED"/>
    <property type="match status" value="1"/>
</dbReference>
<evidence type="ECO:0000256" key="3">
    <source>
        <dbReference type="ARBA" id="ARBA00022448"/>
    </source>
</evidence>
<keyword evidence="5" id="KW-0677">Repeat</keyword>
<evidence type="ECO:0000256" key="8">
    <source>
        <dbReference type="PROSITE-ProRule" id="PRU00282"/>
    </source>
</evidence>
<dbReference type="InterPro" id="IPR023395">
    <property type="entry name" value="MCP_dom_sf"/>
</dbReference>
<dbReference type="GO" id="GO:0055085">
    <property type="term" value="P:transmembrane transport"/>
    <property type="evidence" value="ECO:0007669"/>
    <property type="project" value="InterPro"/>
</dbReference>
<dbReference type="Pfam" id="PF00153">
    <property type="entry name" value="Mito_carr"/>
    <property type="match status" value="3"/>
</dbReference>
<keyword evidence="6" id="KW-1133">Transmembrane helix</keyword>
<dbReference type="GO" id="GO:0016020">
    <property type="term" value="C:membrane"/>
    <property type="evidence" value="ECO:0007669"/>
    <property type="project" value="UniProtKB-SubCell"/>
</dbReference>
<keyword evidence="7 8" id="KW-0472">Membrane</keyword>
<feature type="repeat" description="Solcar" evidence="8">
    <location>
        <begin position="7"/>
        <end position="93"/>
    </location>
</feature>
<keyword evidence="4 8" id="KW-0812">Transmembrane</keyword>
<name>A0A6U8SW32_EMIHU</name>
<evidence type="ECO:0000256" key="4">
    <source>
        <dbReference type="ARBA" id="ARBA00022692"/>
    </source>
</evidence>
<feature type="repeat" description="Solcar" evidence="8">
    <location>
        <begin position="197"/>
        <end position="288"/>
    </location>
</feature>
<comment type="subcellular location">
    <subcellularLocation>
        <location evidence="1">Membrane</location>
        <topology evidence="1">Multi-pass membrane protein</topology>
    </subcellularLocation>
</comment>
<accession>A0A6U8SW32</accession>
<evidence type="ECO:0000313" key="10">
    <source>
        <dbReference type="EMBL" id="CAE0592562.1"/>
    </source>
</evidence>
<dbReference type="InterPro" id="IPR002067">
    <property type="entry name" value="MCP"/>
</dbReference>
<proteinExistence type="inferred from homology"/>
<dbReference type="AlphaFoldDB" id="A0A6U8SW32"/>
<evidence type="ECO:0000256" key="1">
    <source>
        <dbReference type="ARBA" id="ARBA00004141"/>
    </source>
</evidence>
<feature type="repeat" description="Solcar" evidence="8">
    <location>
        <begin position="105"/>
        <end position="187"/>
    </location>
</feature>
<comment type="similarity">
    <text evidence="2 9">Belongs to the mitochondrial carrier (TC 2.A.29) family.</text>
</comment>
<gene>
    <name evidence="10" type="ORF">EHUX00137_LOCUS43327</name>
</gene>
<dbReference type="InterPro" id="IPR018108">
    <property type="entry name" value="MCP_transmembrane"/>
</dbReference>
<sequence length="297" mass="29971">MSDDSQPTVSERILGGGGAASIAVACTNPFDVVKVRLQLERQRGGSSGALPVLRNIVAAEGPGSLTKGTGFAMLRGLTYGGLRLGMYEPVKARLAATSGGGSGGGGFGVKLAAGISSGAAAAAITNPLELLKVRLQASSGAGGAASLLQGVRRDGVRSLWTGTAPSMQRSAVLTASQLATYDQIKQLLARHTGASPAALPTMLTASMLAGLVTTTTTSPFDVVKTRAMAAASGGQAGGVLQGGTSAAMAAIVRSEGFAGLLRGWLPNYLRQGPQTLLLLILNDRLTSGLTERRRAAL</sequence>
<dbReference type="PROSITE" id="PS50920">
    <property type="entry name" value="SOLCAR"/>
    <property type="match status" value="3"/>
</dbReference>
<protein>
    <submittedName>
        <fullName evidence="10">Uncharacterized protein</fullName>
    </submittedName>
</protein>
<evidence type="ECO:0000256" key="6">
    <source>
        <dbReference type="ARBA" id="ARBA00022989"/>
    </source>
</evidence>
<evidence type="ECO:0000256" key="5">
    <source>
        <dbReference type="ARBA" id="ARBA00022737"/>
    </source>
</evidence>
<keyword evidence="3 9" id="KW-0813">Transport</keyword>
<dbReference type="SUPFAM" id="SSF103506">
    <property type="entry name" value="Mitochondrial carrier"/>
    <property type="match status" value="1"/>
</dbReference>
<reference evidence="10" key="1">
    <citation type="submission" date="2021-01" db="EMBL/GenBank/DDBJ databases">
        <authorList>
            <person name="Corre E."/>
            <person name="Pelletier E."/>
            <person name="Niang G."/>
            <person name="Scheremetjew M."/>
            <person name="Finn R."/>
            <person name="Kale V."/>
            <person name="Holt S."/>
            <person name="Cochrane G."/>
            <person name="Meng A."/>
            <person name="Brown T."/>
            <person name="Cohen L."/>
        </authorList>
    </citation>
    <scope>NUCLEOTIDE SEQUENCE</scope>
    <source>
        <strain evidence="10">379</strain>
    </source>
</reference>
<evidence type="ECO:0000256" key="9">
    <source>
        <dbReference type="RuleBase" id="RU000488"/>
    </source>
</evidence>
<dbReference type="InterPro" id="IPR050391">
    <property type="entry name" value="Mito_Metabolite_Transporter"/>
</dbReference>
<dbReference type="PRINTS" id="PR00926">
    <property type="entry name" value="MITOCARRIER"/>
</dbReference>